<name>C8PEH9_9BACT</name>
<dbReference type="EMBL" id="ACYG01000008">
    <property type="protein sequence ID" value="EEV18774.1"/>
    <property type="molecule type" value="Genomic_DNA"/>
</dbReference>
<gene>
    <name evidence="1" type="ORF">CAMGR0001_1880</name>
</gene>
<keyword evidence="2" id="KW-1185">Reference proteome</keyword>
<protein>
    <submittedName>
        <fullName evidence="1">Uncharacterized protein</fullName>
    </submittedName>
</protein>
<evidence type="ECO:0000313" key="1">
    <source>
        <dbReference type="EMBL" id="EEV18774.1"/>
    </source>
</evidence>
<evidence type="ECO:0000313" key="2">
    <source>
        <dbReference type="Proteomes" id="UP000005709"/>
    </source>
</evidence>
<sequence>MPRYCFALRSFRYKRSLGACYGHVRAILSVRAVLLRALLRLVVFALPSSYTARV</sequence>
<organism evidence="1 2">
    <name type="scientific">Campylobacter gracilis RM3268</name>
    <dbReference type="NCBI Taxonomy" id="553220"/>
    <lineage>
        <taxon>Bacteria</taxon>
        <taxon>Pseudomonadati</taxon>
        <taxon>Campylobacterota</taxon>
        <taxon>Epsilonproteobacteria</taxon>
        <taxon>Campylobacterales</taxon>
        <taxon>Campylobacteraceae</taxon>
        <taxon>Campylobacter</taxon>
    </lineage>
</organism>
<reference evidence="1 2" key="1">
    <citation type="submission" date="2009-07" db="EMBL/GenBank/DDBJ databases">
        <authorList>
            <person name="Madupu R."/>
            <person name="Sebastian Y."/>
            <person name="Durkin A.S."/>
            <person name="Torralba M."/>
            <person name="Methe B."/>
            <person name="Sutton G.G."/>
            <person name="Strausberg R.L."/>
            <person name="Nelson K.E."/>
        </authorList>
    </citation>
    <scope>NUCLEOTIDE SEQUENCE [LARGE SCALE GENOMIC DNA]</scope>
    <source>
        <strain evidence="1 2">RM3268</strain>
    </source>
</reference>
<proteinExistence type="predicted"/>
<dbReference type="Proteomes" id="UP000005709">
    <property type="component" value="Unassembled WGS sequence"/>
</dbReference>
<dbReference type="AlphaFoldDB" id="C8PEH9"/>
<comment type="caution">
    <text evidence="1">The sequence shown here is derived from an EMBL/GenBank/DDBJ whole genome shotgun (WGS) entry which is preliminary data.</text>
</comment>
<accession>C8PEH9</accession>